<protein>
    <submittedName>
        <fullName evidence="2">Uncharacterized protein</fullName>
    </submittedName>
</protein>
<proteinExistence type="predicted"/>
<name>A0AAX6N0A5_9PEZI</name>
<feature type="compositionally biased region" description="Acidic residues" evidence="1">
    <location>
        <begin position="46"/>
        <end position="56"/>
    </location>
</feature>
<feature type="region of interest" description="Disordered" evidence="1">
    <location>
        <begin position="149"/>
        <end position="192"/>
    </location>
</feature>
<feature type="compositionally biased region" description="Acidic residues" evidence="1">
    <location>
        <begin position="162"/>
        <end position="187"/>
    </location>
</feature>
<reference evidence="2 3" key="1">
    <citation type="journal article" date="2024" name="Front Chem Biol">
        <title>Unveiling the potential of Daldinia eschscholtzii MFLUCC 19-0629 through bioactivity and bioinformatics studies for enhanced sustainable agriculture production.</title>
        <authorList>
            <person name="Brooks S."/>
            <person name="Weaver J.A."/>
            <person name="Klomchit A."/>
            <person name="Alharthi S.A."/>
            <person name="Onlamun T."/>
            <person name="Nurani R."/>
            <person name="Vong T.K."/>
            <person name="Alberti F."/>
            <person name="Greco C."/>
        </authorList>
    </citation>
    <scope>NUCLEOTIDE SEQUENCE [LARGE SCALE GENOMIC DNA]</scope>
    <source>
        <strain evidence="2">MFLUCC 19-0629</strain>
    </source>
</reference>
<comment type="caution">
    <text evidence="2">The sequence shown here is derived from an EMBL/GenBank/DDBJ whole genome shotgun (WGS) entry which is preliminary data.</text>
</comment>
<evidence type="ECO:0000313" key="2">
    <source>
        <dbReference type="EMBL" id="KAK6958299.1"/>
    </source>
</evidence>
<evidence type="ECO:0000256" key="1">
    <source>
        <dbReference type="SAM" id="MobiDB-lite"/>
    </source>
</evidence>
<dbReference type="AlphaFoldDB" id="A0AAX6N0A5"/>
<feature type="region of interest" description="Disordered" evidence="1">
    <location>
        <begin position="29"/>
        <end position="110"/>
    </location>
</feature>
<feature type="compositionally biased region" description="Basic and acidic residues" evidence="1">
    <location>
        <begin position="63"/>
        <end position="78"/>
    </location>
</feature>
<gene>
    <name evidence="2" type="ORF">Daesc_001097</name>
</gene>
<keyword evidence="3" id="KW-1185">Reference proteome</keyword>
<dbReference type="Proteomes" id="UP001369815">
    <property type="component" value="Unassembled WGS sequence"/>
</dbReference>
<evidence type="ECO:0000313" key="3">
    <source>
        <dbReference type="Proteomes" id="UP001369815"/>
    </source>
</evidence>
<sequence length="292" mass="33092">MLVLFSGQQATMSLSRKFHKRVRVDADGVARNAWDPSAENPVPSVEEVDDDDDEDINNNNNEPDERDHYSSYYDDDRYYYGSRSSHSPPLRVPRYVPDQPTSTIPDFSDSDAEAEFRAKVDATYKWMAEEEQRKKALPPGSAALKRKYADIPNDNNNNGADLDVEEMVDEEDEAEEEEGVEDDDDESPGSAARVGMIDNLVDLLEMVGVTLNFLINVQGADIDPTDLQKVREALSNYIESEDQPWKTSAEDAPDHAEAMVERLFDMPLREFLPLAYDIAEFREELEERGISL</sequence>
<dbReference type="EMBL" id="JBANMG010000001">
    <property type="protein sequence ID" value="KAK6958299.1"/>
    <property type="molecule type" value="Genomic_DNA"/>
</dbReference>
<organism evidence="2 3">
    <name type="scientific">Daldinia eschscholtzii</name>
    <dbReference type="NCBI Taxonomy" id="292717"/>
    <lineage>
        <taxon>Eukaryota</taxon>
        <taxon>Fungi</taxon>
        <taxon>Dikarya</taxon>
        <taxon>Ascomycota</taxon>
        <taxon>Pezizomycotina</taxon>
        <taxon>Sordariomycetes</taxon>
        <taxon>Xylariomycetidae</taxon>
        <taxon>Xylariales</taxon>
        <taxon>Hypoxylaceae</taxon>
        <taxon>Daldinia</taxon>
    </lineage>
</organism>
<accession>A0AAX6N0A5</accession>